<evidence type="ECO:0000313" key="9">
    <source>
        <dbReference type="Proteomes" id="UP000551501"/>
    </source>
</evidence>
<keyword evidence="9" id="KW-1185">Reference proteome</keyword>
<feature type="compositionally biased region" description="Low complexity" evidence="6">
    <location>
        <begin position="44"/>
        <end position="58"/>
    </location>
</feature>
<keyword evidence="5" id="KW-0676">Redox-active center</keyword>
<evidence type="ECO:0000313" key="8">
    <source>
        <dbReference type="EMBL" id="MBB4134764.1"/>
    </source>
</evidence>
<dbReference type="PANTHER" id="PTHR42852:SF6">
    <property type="entry name" value="THIOL:DISULFIDE INTERCHANGE PROTEIN DSBE"/>
    <property type="match status" value="1"/>
</dbReference>
<comment type="caution">
    <text evidence="8">The sequence shown here is derived from an EMBL/GenBank/DDBJ whole genome shotgun (WGS) entry which is preliminary data.</text>
</comment>
<dbReference type="AlphaFoldDB" id="A0A840EWS3"/>
<dbReference type="CDD" id="cd02966">
    <property type="entry name" value="TlpA_like_family"/>
    <property type="match status" value="1"/>
</dbReference>
<dbReference type="GO" id="GO:0016491">
    <property type="term" value="F:oxidoreductase activity"/>
    <property type="evidence" value="ECO:0007669"/>
    <property type="project" value="InterPro"/>
</dbReference>
<dbReference type="Proteomes" id="UP000551501">
    <property type="component" value="Unassembled WGS sequence"/>
</dbReference>
<comment type="subcellular location">
    <subcellularLocation>
        <location evidence="1">Cell envelope</location>
    </subcellularLocation>
</comment>
<dbReference type="InterPro" id="IPR013766">
    <property type="entry name" value="Thioredoxin_domain"/>
</dbReference>
<keyword evidence="3" id="KW-0812">Transmembrane</keyword>
<dbReference type="PANTHER" id="PTHR42852">
    <property type="entry name" value="THIOL:DISULFIDE INTERCHANGE PROTEIN DSBE"/>
    <property type="match status" value="1"/>
</dbReference>
<dbReference type="GO" id="GO:0016853">
    <property type="term" value="F:isomerase activity"/>
    <property type="evidence" value="ECO:0007669"/>
    <property type="project" value="UniProtKB-KW"/>
</dbReference>
<keyword evidence="8" id="KW-0413">Isomerase</keyword>
<sequence length="237" mass="24485">MSGMDTAKKAFAQPGMRAMIAFVVVVIALVAALWPRGGDDGHDAAPTAPPAASADTSGVTDADASPDEIAQARAAAALTPCPIGSGPAEGVLAGVSAPCMADGATIDLGAVTAGRPLVINMWAVWCLPCRRELPEFDRLAREAGDRLNVLAVHAKEGAEKEFFVLKYMQEVGAHLPVVTDPRGDIAKAVNAPRIFPSTVMIRADGTVAAVLPRVFDTYEELTAAVRENLGVDVGGTA</sequence>
<evidence type="ECO:0000256" key="1">
    <source>
        <dbReference type="ARBA" id="ARBA00004196"/>
    </source>
</evidence>
<dbReference type="EMBL" id="JACIFP010000001">
    <property type="protein sequence ID" value="MBB4134764.1"/>
    <property type="molecule type" value="Genomic_DNA"/>
</dbReference>
<dbReference type="Pfam" id="PF08534">
    <property type="entry name" value="Redoxin"/>
    <property type="match status" value="1"/>
</dbReference>
<dbReference type="InterPro" id="IPR036249">
    <property type="entry name" value="Thioredoxin-like_sf"/>
</dbReference>
<dbReference type="InterPro" id="IPR013740">
    <property type="entry name" value="Redoxin"/>
</dbReference>
<organism evidence="8 9">
    <name type="scientific">Gordonia humi</name>
    <dbReference type="NCBI Taxonomy" id="686429"/>
    <lineage>
        <taxon>Bacteria</taxon>
        <taxon>Bacillati</taxon>
        <taxon>Actinomycetota</taxon>
        <taxon>Actinomycetes</taxon>
        <taxon>Mycobacteriales</taxon>
        <taxon>Gordoniaceae</taxon>
        <taxon>Gordonia</taxon>
    </lineage>
</organism>
<proteinExistence type="predicted"/>
<keyword evidence="2" id="KW-0201">Cytochrome c-type biogenesis</keyword>
<dbReference type="PROSITE" id="PS00194">
    <property type="entry name" value="THIOREDOXIN_1"/>
    <property type="match status" value="1"/>
</dbReference>
<feature type="region of interest" description="Disordered" evidence="6">
    <location>
        <begin position="41"/>
        <end position="63"/>
    </location>
</feature>
<evidence type="ECO:0000256" key="3">
    <source>
        <dbReference type="ARBA" id="ARBA00022968"/>
    </source>
</evidence>
<evidence type="ECO:0000256" key="2">
    <source>
        <dbReference type="ARBA" id="ARBA00022748"/>
    </source>
</evidence>
<dbReference type="InterPro" id="IPR017937">
    <property type="entry name" value="Thioredoxin_CS"/>
</dbReference>
<dbReference type="SUPFAM" id="SSF52833">
    <property type="entry name" value="Thioredoxin-like"/>
    <property type="match status" value="1"/>
</dbReference>
<feature type="domain" description="Thioredoxin" evidence="7">
    <location>
        <begin position="42"/>
        <end position="230"/>
    </location>
</feature>
<evidence type="ECO:0000256" key="6">
    <source>
        <dbReference type="SAM" id="MobiDB-lite"/>
    </source>
</evidence>
<dbReference type="GO" id="GO:0030313">
    <property type="term" value="C:cell envelope"/>
    <property type="evidence" value="ECO:0007669"/>
    <property type="project" value="UniProtKB-SubCell"/>
</dbReference>
<name>A0A840EWS3_9ACTN</name>
<dbReference type="Gene3D" id="3.40.30.10">
    <property type="entry name" value="Glutaredoxin"/>
    <property type="match status" value="1"/>
</dbReference>
<keyword evidence="3" id="KW-0735">Signal-anchor</keyword>
<gene>
    <name evidence="8" type="ORF">BKA16_001316</name>
</gene>
<protein>
    <submittedName>
        <fullName evidence="8">Thiol-disulfide isomerase/thioredoxin</fullName>
    </submittedName>
</protein>
<keyword evidence="4" id="KW-1015">Disulfide bond</keyword>
<evidence type="ECO:0000259" key="7">
    <source>
        <dbReference type="PROSITE" id="PS51352"/>
    </source>
</evidence>
<dbReference type="InterPro" id="IPR050553">
    <property type="entry name" value="Thioredoxin_ResA/DsbE_sf"/>
</dbReference>
<reference evidence="8 9" key="1">
    <citation type="submission" date="2020-08" db="EMBL/GenBank/DDBJ databases">
        <title>Sequencing the genomes of 1000 actinobacteria strains.</title>
        <authorList>
            <person name="Klenk H.-P."/>
        </authorList>
    </citation>
    <scope>NUCLEOTIDE SEQUENCE [LARGE SCALE GENOMIC DNA]</scope>
    <source>
        <strain evidence="8 9">DSM 45298</strain>
    </source>
</reference>
<dbReference type="PROSITE" id="PS51352">
    <property type="entry name" value="THIOREDOXIN_2"/>
    <property type="match status" value="1"/>
</dbReference>
<accession>A0A840EWS3</accession>
<evidence type="ECO:0000256" key="5">
    <source>
        <dbReference type="ARBA" id="ARBA00023284"/>
    </source>
</evidence>
<evidence type="ECO:0000256" key="4">
    <source>
        <dbReference type="ARBA" id="ARBA00023157"/>
    </source>
</evidence>
<dbReference type="GO" id="GO:0017004">
    <property type="term" value="P:cytochrome complex assembly"/>
    <property type="evidence" value="ECO:0007669"/>
    <property type="project" value="UniProtKB-KW"/>
</dbReference>